<feature type="domain" description="PH" evidence="2">
    <location>
        <begin position="865"/>
        <end position="1018"/>
    </location>
</feature>
<dbReference type="OrthoDB" id="5579281at2759"/>
<dbReference type="InterPro" id="IPR057379">
    <property type="entry name" value="PH_SPO71"/>
</dbReference>
<protein>
    <recommendedName>
        <fullName evidence="2">PH domain-containing protein</fullName>
    </recommendedName>
</protein>
<dbReference type="GO" id="GO:1902657">
    <property type="term" value="P:protein localization to prospore membrane"/>
    <property type="evidence" value="ECO:0007669"/>
    <property type="project" value="InterPro"/>
</dbReference>
<sequence length="1038" mass="117142">MASPYFVPPPITVTPALETTKKTDSHSHGRIFIGPMPEKVLSRTEIQTGKKKKRKKRWFGVTSTTSDGDDESVSDVIREHALTFFINHGGREEDWDESAEACAREEMLQKWKDSEWGKILRGRKESTTNQRWVGGSFEVGKFLGVDILDEGRQKSLRDSASSRMMSTSQVHLSEVVSVAQETFVTAPSQFQSHLASGPSSPDTLQTNPLNDTGVNDLLRPISGSSSTSPLLRPLRRDPIQVRSELALRPSIVPNTNLKALSDGDVNAIPSPVPSLLSPTSKKGKGKIVHYSDMSVNNADEAPVPPGEVLARTGSAVEDTSAGAAQAAFDVSSENRWGDVIMRDRMLVRVSYSKDESLNSNFDEYQNRTSRHLEYEDWGEFIVAWRKDRLEIYEDFHTPGKEWFIGHKHLAFIVPLNSPKTKLFLYSFVDLTFCIVCPPTPVRDESKSRWFLHGAKQGINIFVFKLKSRTRAVDWMWELWRHMGGQIPPHIEVHCPALETRMKIDISADDDVLDVVSRGNILELCTKTLGTLRDWEYVVMRPLADGSATLELAWRQETKLDWVWQEEDVHGRPRDWAVISGLALKQAGKPARLEIRLGHHFPTHIHLKDGTHLDEPPSIEGYLDRIKPNSQSKQATYLVIHNGNLFALQPAYAHPPSPPGLPPEGYNPDDASTLREAEVRRGAMQILEAIGVNDLRSIVAVRRASHIIPQPVHDTPNVRKAPGWEDEEGFWTQVDRSASDDEDEGGDEGMAKAPNKARVRMRRSFELLLRSGHVVRFEAHSPRVALEWIDRLRALVSYWKRRHSVDAREEMDIAQEGGVHRRLTPQVHPHGYNHISPPEEPRDSEAALPGIGSLYHWCLMRDCRSILKGGKLFVRKGLRGQFEYVLLILISGHIVQFHIGPRASLHHRRKKRTISLQDAYVCSGYFAAKSLPQGEFNPEAAPVARRYQDGLEAEDMEEDTLFIIWYHPHTIGFQDGSGADKLSKVPPLSKNRKAAVFRTRSKLERDSWCWALNCEIEKVIRANQGRESKVREAGNLIKT</sequence>
<dbReference type="InterPro" id="IPR039486">
    <property type="entry name" value="Mug56/Spo71_PH"/>
</dbReference>
<dbReference type="EMBL" id="KL197711">
    <property type="protein sequence ID" value="KDQ62280.1"/>
    <property type="molecule type" value="Genomic_DNA"/>
</dbReference>
<evidence type="ECO:0000259" key="2">
    <source>
        <dbReference type="SMART" id="SM00233"/>
    </source>
</evidence>
<dbReference type="HOGENOM" id="CLU_008203_0_0_1"/>
<dbReference type="Pfam" id="PF15404">
    <property type="entry name" value="PH_4"/>
    <property type="match status" value="1"/>
</dbReference>
<evidence type="ECO:0000313" key="4">
    <source>
        <dbReference type="Proteomes" id="UP000027265"/>
    </source>
</evidence>
<reference evidence="4" key="1">
    <citation type="journal article" date="2014" name="Proc. Natl. Acad. Sci. U.S.A.">
        <title>Extensive sampling of basidiomycete genomes demonstrates inadequacy of the white-rot/brown-rot paradigm for wood decay fungi.</title>
        <authorList>
            <person name="Riley R."/>
            <person name="Salamov A.A."/>
            <person name="Brown D.W."/>
            <person name="Nagy L.G."/>
            <person name="Floudas D."/>
            <person name="Held B.W."/>
            <person name="Levasseur A."/>
            <person name="Lombard V."/>
            <person name="Morin E."/>
            <person name="Otillar R."/>
            <person name="Lindquist E.A."/>
            <person name="Sun H."/>
            <person name="LaButti K.M."/>
            <person name="Schmutz J."/>
            <person name="Jabbour D."/>
            <person name="Luo H."/>
            <person name="Baker S.E."/>
            <person name="Pisabarro A.G."/>
            <person name="Walton J.D."/>
            <person name="Blanchette R.A."/>
            <person name="Henrissat B."/>
            <person name="Martin F."/>
            <person name="Cullen D."/>
            <person name="Hibbett D.S."/>
            <person name="Grigoriev I.V."/>
        </authorList>
    </citation>
    <scope>NUCLEOTIDE SEQUENCE [LARGE SCALE GENOMIC DNA]</scope>
    <source>
        <strain evidence="4">MUCL 33604</strain>
    </source>
</reference>
<proteinExistence type="predicted"/>
<dbReference type="InParanoid" id="A0A067Q7Y6"/>
<feature type="region of interest" description="Disordered" evidence="1">
    <location>
        <begin position="190"/>
        <end position="235"/>
    </location>
</feature>
<feature type="compositionally biased region" description="Polar residues" evidence="1">
    <location>
        <begin position="190"/>
        <end position="213"/>
    </location>
</feature>
<keyword evidence="4" id="KW-1185">Reference proteome</keyword>
<dbReference type="AlphaFoldDB" id="A0A067Q7Y6"/>
<name>A0A067Q7Y6_9AGAM</name>
<dbReference type="SMART" id="SM00233">
    <property type="entry name" value="PH"/>
    <property type="match status" value="2"/>
</dbReference>
<dbReference type="Proteomes" id="UP000027265">
    <property type="component" value="Unassembled WGS sequence"/>
</dbReference>
<evidence type="ECO:0000256" key="1">
    <source>
        <dbReference type="SAM" id="MobiDB-lite"/>
    </source>
</evidence>
<dbReference type="PANTHER" id="PTHR28076:SF1">
    <property type="entry name" value="PROSPORE MEMBRANE ADAPTER PROTEIN SPO71"/>
    <property type="match status" value="1"/>
</dbReference>
<dbReference type="InterPro" id="IPR001849">
    <property type="entry name" value="PH_domain"/>
</dbReference>
<feature type="domain" description="PH" evidence="2">
    <location>
        <begin position="616"/>
        <end position="798"/>
    </location>
</feature>
<organism evidence="3 4">
    <name type="scientific">Jaapia argillacea MUCL 33604</name>
    <dbReference type="NCBI Taxonomy" id="933084"/>
    <lineage>
        <taxon>Eukaryota</taxon>
        <taxon>Fungi</taxon>
        <taxon>Dikarya</taxon>
        <taxon>Basidiomycota</taxon>
        <taxon>Agaricomycotina</taxon>
        <taxon>Agaricomycetes</taxon>
        <taxon>Agaricomycetidae</taxon>
        <taxon>Jaapiales</taxon>
        <taxon>Jaapiaceae</taxon>
        <taxon>Jaapia</taxon>
    </lineage>
</organism>
<dbReference type="STRING" id="933084.A0A067Q7Y6"/>
<feature type="region of interest" description="Disordered" evidence="1">
    <location>
        <begin position="823"/>
        <end position="842"/>
    </location>
</feature>
<feature type="compositionally biased region" description="Low complexity" evidence="1">
    <location>
        <begin position="217"/>
        <end position="232"/>
    </location>
</feature>
<evidence type="ECO:0000313" key="3">
    <source>
        <dbReference type="EMBL" id="KDQ62280.1"/>
    </source>
</evidence>
<accession>A0A067Q7Y6</accession>
<dbReference type="Pfam" id="PF23207">
    <property type="entry name" value="PH_SPO71"/>
    <property type="match status" value="1"/>
</dbReference>
<dbReference type="PANTHER" id="PTHR28076">
    <property type="entry name" value="SPORULATION-SPECIFIC PROTEIN 71"/>
    <property type="match status" value="1"/>
</dbReference>
<dbReference type="InterPro" id="IPR040345">
    <property type="entry name" value="Mug56/Spo71"/>
</dbReference>
<gene>
    <name evidence="3" type="ORF">JAAARDRAFT_454727</name>
</gene>